<dbReference type="AlphaFoldDB" id="A0A3N4M0P8"/>
<dbReference type="GO" id="GO:0003682">
    <property type="term" value="F:chromatin binding"/>
    <property type="evidence" value="ECO:0007669"/>
    <property type="project" value="TreeGrafter"/>
</dbReference>
<feature type="region of interest" description="Disordered" evidence="3">
    <location>
        <begin position="361"/>
        <end position="413"/>
    </location>
</feature>
<dbReference type="Proteomes" id="UP000267821">
    <property type="component" value="Unassembled WGS sequence"/>
</dbReference>
<protein>
    <recommendedName>
        <fullName evidence="4">Rad21/Rec8-like protein N-terminal domain-containing protein</fullName>
    </recommendedName>
</protein>
<dbReference type="OrthoDB" id="5427633at2759"/>
<dbReference type="InParanoid" id="A0A3N4M0P8"/>
<accession>A0A3N4M0P8</accession>
<keyword evidence="2" id="KW-0539">Nucleus</keyword>
<dbReference type="Pfam" id="PF04825">
    <property type="entry name" value="Rad21_Rec8_N"/>
    <property type="match status" value="1"/>
</dbReference>
<dbReference type="GO" id="GO:1990414">
    <property type="term" value="P:replication-born double-strand break repair via sister chromatid exchange"/>
    <property type="evidence" value="ECO:0007669"/>
    <property type="project" value="TreeGrafter"/>
</dbReference>
<evidence type="ECO:0000256" key="2">
    <source>
        <dbReference type="ARBA" id="ARBA00023242"/>
    </source>
</evidence>
<feature type="region of interest" description="Disordered" evidence="3">
    <location>
        <begin position="299"/>
        <end position="321"/>
    </location>
</feature>
<dbReference type="PANTHER" id="PTHR12585">
    <property type="entry name" value="SCC1 / RAD21 FAMILY MEMBER"/>
    <property type="match status" value="1"/>
</dbReference>
<evidence type="ECO:0000313" key="6">
    <source>
        <dbReference type="Proteomes" id="UP000267821"/>
    </source>
</evidence>
<dbReference type="STRING" id="1051890.A0A3N4M0P8"/>
<dbReference type="PANTHER" id="PTHR12585:SF72">
    <property type="entry name" value="MEIOTIC RECOMBINATION PROTEIN REC8"/>
    <property type="match status" value="1"/>
</dbReference>
<evidence type="ECO:0000313" key="5">
    <source>
        <dbReference type="EMBL" id="RPB27488.1"/>
    </source>
</evidence>
<dbReference type="CDD" id="cd21789">
    <property type="entry name" value="Rad21_Rec8_M_SpRec8p-like"/>
    <property type="match status" value="1"/>
</dbReference>
<sequence length="611" mass="68691">METWIPLGCLARLKEWTNERIYYIVCSLSYKAPISGFCTLQPYESTKEYQTSIQPSMFYSYEILTQRKYGVATVWLVATLGSKHGGPKLQRKDIMSVDVNKACDTIKNPEAPLALRLQSSLLYGVTKCYSQQYLYLYQDVKLVHANVRKLYTTSMNPLNLDLAASGKSRGPDQNVLQDDPGFLPGTDLLDLEDLLDTGPQLEARFNNESLLTMSNTPYDLHTPSSSRSRHTAASHASRAITQIVDQSPSTVFGDHDFQMAGIDEAGQLEEVDYEFGEDGSMREIEPFRARERLSSEVDVTPLKRAPVPPRAPRQGRERLASDDFVIAQVHRDHAEALDRPAEYAARGNEILAEAEPLPLDFDQEGDTLMQDSNNKPQSELNDPQSEWNEAQEGDAVVEDAIAPPRKRKRTTHRGVDVDESIELRSSDLASWRDNYLTNMAEQSHKRQLGKGTHNAKIYAHKIVFEWGIGGELKNPDLKALFSGGALAETFKNKQKAAKGTKEALIERENAHAQEVGMHDEQLGLASENLDNYGSQVNDYDGVEVARDVEASYSVGEEFRTPMPWNKASVRPSQAGSQPCSISTTDVQLCWPWFYRRSWWLAYERKSTRGPQ</sequence>
<evidence type="ECO:0000259" key="4">
    <source>
        <dbReference type="Pfam" id="PF04825"/>
    </source>
</evidence>
<keyword evidence="6" id="KW-1185">Reference proteome</keyword>
<feature type="compositionally biased region" description="Polar residues" evidence="3">
    <location>
        <begin position="369"/>
        <end position="388"/>
    </location>
</feature>
<comment type="subcellular location">
    <subcellularLocation>
        <location evidence="1">Nucleus</location>
    </subcellularLocation>
</comment>
<feature type="domain" description="Rad21/Rec8-like protein N-terminal" evidence="4">
    <location>
        <begin position="57"/>
        <end position="168"/>
    </location>
</feature>
<gene>
    <name evidence="5" type="ORF">L211DRAFT_549949</name>
</gene>
<reference evidence="5 6" key="1">
    <citation type="journal article" date="2018" name="Nat. Ecol. Evol.">
        <title>Pezizomycetes genomes reveal the molecular basis of ectomycorrhizal truffle lifestyle.</title>
        <authorList>
            <person name="Murat C."/>
            <person name="Payen T."/>
            <person name="Noel B."/>
            <person name="Kuo A."/>
            <person name="Morin E."/>
            <person name="Chen J."/>
            <person name="Kohler A."/>
            <person name="Krizsan K."/>
            <person name="Balestrini R."/>
            <person name="Da Silva C."/>
            <person name="Montanini B."/>
            <person name="Hainaut M."/>
            <person name="Levati E."/>
            <person name="Barry K.W."/>
            <person name="Belfiori B."/>
            <person name="Cichocki N."/>
            <person name="Clum A."/>
            <person name="Dockter R.B."/>
            <person name="Fauchery L."/>
            <person name="Guy J."/>
            <person name="Iotti M."/>
            <person name="Le Tacon F."/>
            <person name="Lindquist E.A."/>
            <person name="Lipzen A."/>
            <person name="Malagnac F."/>
            <person name="Mello A."/>
            <person name="Molinier V."/>
            <person name="Miyauchi S."/>
            <person name="Poulain J."/>
            <person name="Riccioni C."/>
            <person name="Rubini A."/>
            <person name="Sitrit Y."/>
            <person name="Splivallo R."/>
            <person name="Traeger S."/>
            <person name="Wang M."/>
            <person name="Zifcakova L."/>
            <person name="Wipf D."/>
            <person name="Zambonelli A."/>
            <person name="Paolocci F."/>
            <person name="Nowrousian M."/>
            <person name="Ottonello S."/>
            <person name="Baldrian P."/>
            <person name="Spatafora J.W."/>
            <person name="Henrissat B."/>
            <person name="Nagy L.G."/>
            <person name="Aury J.M."/>
            <person name="Wincker P."/>
            <person name="Grigoriev I.V."/>
            <person name="Bonfante P."/>
            <person name="Martin F.M."/>
        </authorList>
    </citation>
    <scope>NUCLEOTIDE SEQUENCE [LARGE SCALE GENOMIC DNA]</scope>
    <source>
        <strain evidence="5 6">ATCC MYA-4762</strain>
    </source>
</reference>
<dbReference type="GO" id="GO:0007062">
    <property type="term" value="P:sister chromatid cohesion"/>
    <property type="evidence" value="ECO:0007669"/>
    <property type="project" value="InterPro"/>
</dbReference>
<evidence type="ECO:0000256" key="3">
    <source>
        <dbReference type="SAM" id="MobiDB-lite"/>
    </source>
</evidence>
<dbReference type="GO" id="GO:0005634">
    <property type="term" value="C:nucleus"/>
    <property type="evidence" value="ECO:0007669"/>
    <property type="project" value="UniProtKB-SubCell"/>
</dbReference>
<dbReference type="GO" id="GO:0008278">
    <property type="term" value="C:cohesin complex"/>
    <property type="evidence" value="ECO:0007669"/>
    <property type="project" value="InterPro"/>
</dbReference>
<name>A0A3N4M0P8_9PEZI</name>
<evidence type="ECO:0000256" key="1">
    <source>
        <dbReference type="ARBA" id="ARBA00004123"/>
    </source>
</evidence>
<dbReference type="InterPro" id="IPR006910">
    <property type="entry name" value="Rad21_Rec8_N"/>
</dbReference>
<proteinExistence type="predicted"/>
<dbReference type="EMBL" id="ML121531">
    <property type="protein sequence ID" value="RPB27488.1"/>
    <property type="molecule type" value="Genomic_DNA"/>
</dbReference>
<organism evidence="5 6">
    <name type="scientific">Terfezia boudieri ATCC MYA-4762</name>
    <dbReference type="NCBI Taxonomy" id="1051890"/>
    <lineage>
        <taxon>Eukaryota</taxon>
        <taxon>Fungi</taxon>
        <taxon>Dikarya</taxon>
        <taxon>Ascomycota</taxon>
        <taxon>Pezizomycotina</taxon>
        <taxon>Pezizomycetes</taxon>
        <taxon>Pezizales</taxon>
        <taxon>Pezizaceae</taxon>
        <taxon>Terfezia</taxon>
    </lineage>
</organism>
<dbReference type="InterPro" id="IPR039781">
    <property type="entry name" value="Rad21/Rec8-like"/>
</dbReference>